<dbReference type="PANTHER" id="PTHR11080">
    <property type="entry name" value="PYRAZINAMIDASE/NICOTINAMIDASE"/>
    <property type="match status" value="1"/>
</dbReference>
<evidence type="ECO:0000313" key="9">
    <source>
        <dbReference type="EMBL" id="SHO76744.1"/>
    </source>
</evidence>
<dbReference type="Gene3D" id="3.40.50.850">
    <property type="entry name" value="Isochorismatase-like"/>
    <property type="match status" value="1"/>
</dbReference>
<evidence type="ECO:0000259" key="8">
    <source>
        <dbReference type="Pfam" id="PF00857"/>
    </source>
</evidence>
<name>A0A1M8A3I5_MALS4</name>
<dbReference type="AlphaFoldDB" id="A0A1M8A3I5"/>
<dbReference type="PANTHER" id="PTHR11080:SF2">
    <property type="entry name" value="LD05707P"/>
    <property type="match status" value="1"/>
</dbReference>
<dbReference type="EC" id="3.5.1.19" evidence="6"/>
<evidence type="ECO:0000256" key="6">
    <source>
        <dbReference type="ARBA" id="ARBA00039017"/>
    </source>
</evidence>
<evidence type="ECO:0000313" key="10">
    <source>
        <dbReference type="Proteomes" id="UP000186303"/>
    </source>
</evidence>
<dbReference type="OMA" id="HPPNHTS"/>
<keyword evidence="4" id="KW-0378">Hydrolase</keyword>
<keyword evidence="3" id="KW-0479">Metal-binding</keyword>
<evidence type="ECO:0000256" key="7">
    <source>
        <dbReference type="ARBA" id="ARBA00043224"/>
    </source>
</evidence>
<evidence type="ECO:0000256" key="3">
    <source>
        <dbReference type="ARBA" id="ARBA00022723"/>
    </source>
</evidence>
<dbReference type="GO" id="GO:0046872">
    <property type="term" value="F:metal ion binding"/>
    <property type="evidence" value="ECO:0007669"/>
    <property type="project" value="UniProtKB-KW"/>
</dbReference>
<dbReference type="STRING" id="1230383.A0A1M8A3I5"/>
<sequence length="221" mass="23531">MGSGTALLLIDVQHDFVRGSLAVPGAPELVPRLCDLVQQPWDMIIATQDAHPPNHVSFASTHGAEPLELREIPHPFEAGRTLSQRLWPVHCVAGTPGAALDPTLQKALDACSAPVHYVQKGCDPRWDCYSAFAGDQYVQFTELAALLHRASPRIHTVVIGGLATDYCVRATAIDAAKFGFHTVVLQNCVAGVAADTTEQAWAAMQAYGVVSALDAPSSRAA</sequence>
<accession>A0A1M8A3I5</accession>
<organism evidence="9 10">
    <name type="scientific">Malassezia sympodialis (strain ATCC 42132)</name>
    <name type="common">Atopic eczema-associated yeast</name>
    <dbReference type="NCBI Taxonomy" id="1230383"/>
    <lineage>
        <taxon>Eukaryota</taxon>
        <taxon>Fungi</taxon>
        <taxon>Dikarya</taxon>
        <taxon>Basidiomycota</taxon>
        <taxon>Ustilaginomycotina</taxon>
        <taxon>Malasseziomycetes</taxon>
        <taxon>Malasseziales</taxon>
        <taxon>Malasseziaceae</taxon>
        <taxon>Malassezia</taxon>
    </lineage>
</organism>
<dbReference type="InterPro" id="IPR052347">
    <property type="entry name" value="Isochorismatase_Nicotinamidase"/>
</dbReference>
<evidence type="ECO:0000256" key="4">
    <source>
        <dbReference type="ARBA" id="ARBA00022801"/>
    </source>
</evidence>
<comment type="similarity">
    <text evidence="1">Belongs to the isochorismatase family.</text>
</comment>
<gene>
    <name evidence="9" type="ORF">MSYG_1082</name>
</gene>
<keyword evidence="2" id="KW-0662">Pyridine nucleotide biosynthesis</keyword>
<dbReference type="GO" id="GO:0008936">
    <property type="term" value="F:nicotinamidase activity"/>
    <property type="evidence" value="ECO:0007669"/>
    <property type="project" value="UniProtKB-EC"/>
</dbReference>
<dbReference type="EMBL" id="LT671822">
    <property type="protein sequence ID" value="SHO76744.1"/>
    <property type="molecule type" value="Genomic_DNA"/>
</dbReference>
<keyword evidence="10" id="KW-1185">Reference proteome</keyword>
<evidence type="ECO:0000256" key="1">
    <source>
        <dbReference type="ARBA" id="ARBA00006336"/>
    </source>
</evidence>
<dbReference type="GO" id="GO:0019363">
    <property type="term" value="P:pyridine nucleotide biosynthetic process"/>
    <property type="evidence" value="ECO:0007669"/>
    <property type="project" value="UniProtKB-KW"/>
</dbReference>
<dbReference type="InterPro" id="IPR036380">
    <property type="entry name" value="Isochorismatase-like_sf"/>
</dbReference>
<proteinExistence type="inferred from homology"/>
<evidence type="ECO:0000256" key="5">
    <source>
        <dbReference type="ARBA" id="ARBA00037900"/>
    </source>
</evidence>
<evidence type="ECO:0000256" key="2">
    <source>
        <dbReference type="ARBA" id="ARBA00022642"/>
    </source>
</evidence>
<reference evidence="10" key="1">
    <citation type="journal article" date="2017" name="Nucleic Acids Res.">
        <title>Proteogenomics produces comprehensive and highly accurate protein-coding gene annotation in a complete genome assembly of Malassezia sympodialis.</title>
        <authorList>
            <person name="Zhu Y."/>
            <person name="Engstroem P.G."/>
            <person name="Tellgren-Roth C."/>
            <person name="Baudo C.D."/>
            <person name="Kennell J.C."/>
            <person name="Sun S."/>
            <person name="Billmyre R.B."/>
            <person name="Schroeder M.S."/>
            <person name="Andersson A."/>
            <person name="Holm T."/>
            <person name="Sigurgeirsson B."/>
            <person name="Wu G."/>
            <person name="Sankaranarayanan S.R."/>
            <person name="Siddharthan R."/>
            <person name="Sanyal K."/>
            <person name="Lundeberg J."/>
            <person name="Nystedt B."/>
            <person name="Boekhout T."/>
            <person name="Dawson T.L. Jr."/>
            <person name="Heitman J."/>
            <person name="Scheynius A."/>
            <person name="Lehtioe J."/>
        </authorList>
    </citation>
    <scope>NUCLEOTIDE SEQUENCE [LARGE SCALE GENOMIC DNA]</scope>
    <source>
        <strain evidence="10">ATCC 42132</strain>
    </source>
</reference>
<dbReference type="SUPFAM" id="SSF52499">
    <property type="entry name" value="Isochorismatase-like hydrolases"/>
    <property type="match status" value="1"/>
</dbReference>
<comment type="pathway">
    <text evidence="5">Cofactor biosynthesis; nicotinate biosynthesis; nicotinate from nicotinamide: step 1/1.</text>
</comment>
<dbReference type="Proteomes" id="UP000186303">
    <property type="component" value="Chromosome 2"/>
</dbReference>
<dbReference type="OrthoDB" id="1739143at2759"/>
<feature type="domain" description="Isochorismatase-like" evidence="8">
    <location>
        <begin position="5"/>
        <end position="209"/>
    </location>
</feature>
<dbReference type="InterPro" id="IPR000868">
    <property type="entry name" value="Isochorismatase-like_dom"/>
</dbReference>
<dbReference type="Pfam" id="PF00857">
    <property type="entry name" value="Isochorismatase"/>
    <property type="match status" value="1"/>
</dbReference>
<protein>
    <recommendedName>
        <fullName evidence="6">nicotinamidase</fullName>
        <ecNumber evidence="6">3.5.1.19</ecNumber>
    </recommendedName>
    <alternativeName>
        <fullName evidence="7">Nicotinamide deamidase</fullName>
    </alternativeName>
</protein>
<dbReference type="VEuPathDB" id="FungiDB:MSYG_1082"/>